<dbReference type="SFLD" id="SFLDS00005">
    <property type="entry name" value="Isoprenoid_Synthase_Type_I"/>
    <property type="match status" value="1"/>
</dbReference>
<reference evidence="1" key="2">
    <citation type="submission" date="2015-12" db="EMBL/GenBank/DDBJ databases">
        <authorList>
            <person name="Shamseldin A."/>
            <person name="Moawad H."/>
            <person name="Abd El-Rahim W.M."/>
            <person name="Sadowsky M.J."/>
        </authorList>
    </citation>
    <scope>NUCLEOTIDE SEQUENCE [LARGE SCALE GENOMIC DNA]</scope>
    <source>
        <strain evidence="1">CD08_7</strain>
    </source>
</reference>
<dbReference type="InterPro" id="IPR002060">
    <property type="entry name" value="Squ/phyt_synthse"/>
</dbReference>
<reference evidence="3" key="1">
    <citation type="submission" date="2015-12" db="EMBL/GenBank/DDBJ databases">
        <authorList>
            <person name="Nair G.R."/>
            <person name="Kaur G."/>
            <person name="Mayilraj S."/>
        </authorList>
    </citation>
    <scope>NUCLEOTIDE SEQUENCE [LARGE SCALE GENOMIC DNA]</scope>
    <source>
        <strain evidence="3">CD08_7</strain>
    </source>
</reference>
<dbReference type="STRING" id="317018.AVL63_00280"/>
<dbReference type="EMBL" id="JACJIH010000001">
    <property type="protein sequence ID" value="MBA8921695.1"/>
    <property type="molecule type" value="Genomic_DNA"/>
</dbReference>
<evidence type="ECO:0000313" key="2">
    <source>
        <dbReference type="EMBL" id="MBA8921695.1"/>
    </source>
</evidence>
<dbReference type="EMBL" id="LQBM01000003">
    <property type="protein sequence ID" value="KUG58563.1"/>
    <property type="molecule type" value="Genomic_DNA"/>
</dbReference>
<dbReference type="Proteomes" id="UP000054023">
    <property type="component" value="Unassembled WGS sequence"/>
</dbReference>
<dbReference type="Pfam" id="PF00494">
    <property type="entry name" value="SQS_PSY"/>
    <property type="match status" value="1"/>
</dbReference>
<dbReference type="Gene3D" id="1.10.600.10">
    <property type="entry name" value="Farnesyl Diphosphate Synthase"/>
    <property type="match status" value="1"/>
</dbReference>
<dbReference type="RefSeq" id="WP_058888247.1">
    <property type="nucleotide sequence ID" value="NZ_BAAAKT010000004.1"/>
</dbReference>
<evidence type="ECO:0000313" key="4">
    <source>
        <dbReference type="Proteomes" id="UP000546252"/>
    </source>
</evidence>
<protein>
    <submittedName>
        <fullName evidence="1">Phytoene synthase</fullName>
    </submittedName>
    <submittedName>
        <fullName evidence="2">Phytoene/squalene synthetase</fullName>
    </submittedName>
</protein>
<sequence length="291" mass="31615">MSAPVDPAEHFTQTARAAADRVISSYSTSFGLATKLLGPRHRSHVRSLYALVRVADEVVDGAASAAGLDPAEKAEALEHYAEETRRALQRGYSTDLVVHAFARTALEAQIGADLIDPFFDSMRADLEPAAYGAAEHQDYVYGSAEVIGLMCLQVFLREEQPTPAERKTLVHGARALGAAFQNINFLRDLAEDTGELGRDYLGGGTGMTEAQRQQWVNTVRLQLADARAAMPLLPRDARTAVRSACALFEALLEKIAVTPVEELYHSRVRVSNACKAGLAARAALRTRLETH</sequence>
<name>A0A0W8IF78_9MICC</name>
<dbReference type="SUPFAM" id="SSF48576">
    <property type="entry name" value="Terpenoid synthases"/>
    <property type="match status" value="1"/>
</dbReference>
<proteinExistence type="predicted"/>
<dbReference type="InterPro" id="IPR008949">
    <property type="entry name" value="Isoprenoid_synthase_dom_sf"/>
</dbReference>
<dbReference type="SFLD" id="SFLDG01018">
    <property type="entry name" value="Squalene/Phytoene_Synthase_Lik"/>
    <property type="match status" value="1"/>
</dbReference>
<dbReference type="AlphaFoldDB" id="A0A0W8IF78"/>
<keyword evidence="3" id="KW-1185">Reference proteome</keyword>
<organism evidence="1 3">
    <name type="scientific">Nesterenkonia jeotgali</name>
    <dbReference type="NCBI Taxonomy" id="317018"/>
    <lineage>
        <taxon>Bacteria</taxon>
        <taxon>Bacillati</taxon>
        <taxon>Actinomycetota</taxon>
        <taxon>Actinomycetes</taxon>
        <taxon>Micrococcales</taxon>
        <taxon>Micrococcaceae</taxon>
        <taxon>Nesterenkonia</taxon>
    </lineage>
</organism>
<dbReference type="PANTHER" id="PTHR31480">
    <property type="entry name" value="BIFUNCTIONAL LYCOPENE CYCLASE/PHYTOENE SYNTHASE"/>
    <property type="match status" value="1"/>
</dbReference>
<reference evidence="2 4" key="3">
    <citation type="submission" date="2020-08" db="EMBL/GenBank/DDBJ databases">
        <title>Sequencing the genomes of 1000 actinobacteria strains.</title>
        <authorList>
            <person name="Klenk H.-P."/>
        </authorList>
    </citation>
    <scope>NUCLEOTIDE SEQUENCE [LARGE SCALE GENOMIC DNA]</scope>
    <source>
        <strain evidence="2 4">DSM 19081</strain>
    </source>
</reference>
<accession>A0A0W8IF78</accession>
<evidence type="ECO:0000313" key="1">
    <source>
        <dbReference type="EMBL" id="KUG58563.1"/>
    </source>
</evidence>
<dbReference type="Proteomes" id="UP000546252">
    <property type="component" value="Unassembled WGS sequence"/>
</dbReference>
<comment type="caution">
    <text evidence="1">The sequence shown here is derived from an EMBL/GenBank/DDBJ whole genome shotgun (WGS) entry which is preliminary data.</text>
</comment>
<gene>
    <name evidence="1" type="ORF">AVL63_00280</name>
    <name evidence="2" type="ORF">HNR24_001628</name>
</gene>
<evidence type="ECO:0000313" key="3">
    <source>
        <dbReference type="Proteomes" id="UP000054023"/>
    </source>
</evidence>
<dbReference type="GO" id="GO:0016765">
    <property type="term" value="F:transferase activity, transferring alkyl or aryl (other than methyl) groups"/>
    <property type="evidence" value="ECO:0007669"/>
    <property type="project" value="UniProtKB-ARBA"/>
</dbReference>